<dbReference type="InterPro" id="IPR003594">
    <property type="entry name" value="HATPase_dom"/>
</dbReference>
<dbReference type="SUPFAM" id="SSF158472">
    <property type="entry name" value="HAMP domain-like"/>
    <property type="match status" value="1"/>
</dbReference>
<dbReference type="InterPro" id="IPR029151">
    <property type="entry name" value="Sensor-like_sf"/>
</dbReference>
<feature type="transmembrane region" description="Helical" evidence="12">
    <location>
        <begin position="300"/>
        <end position="320"/>
    </location>
</feature>
<evidence type="ECO:0000256" key="1">
    <source>
        <dbReference type="ARBA" id="ARBA00000085"/>
    </source>
</evidence>
<dbReference type="Gene3D" id="3.30.565.10">
    <property type="entry name" value="Histidine kinase-like ATPase, C-terminal domain"/>
    <property type="match status" value="1"/>
</dbReference>
<dbReference type="SUPFAM" id="SSF103190">
    <property type="entry name" value="Sensory domain-like"/>
    <property type="match status" value="1"/>
</dbReference>
<dbReference type="EMBL" id="JAHHHW010000052">
    <property type="protein sequence ID" value="MBW4431120.1"/>
    <property type="molecule type" value="Genomic_DNA"/>
</dbReference>
<keyword evidence="7 12" id="KW-0812">Transmembrane</keyword>
<dbReference type="SUPFAM" id="SSF47384">
    <property type="entry name" value="Homodimeric domain of signal transducing histidine kinase"/>
    <property type="match status" value="1"/>
</dbReference>
<dbReference type="EC" id="2.7.13.3" evidence="3"/>
<dbReference type="Proteomes" id="UP000813215">
    <property type="component" value="Unassembled WGS sequence"/>
</dbReference>
<dbReference type="SMART" id="SM00387">
    <property type="entry name" value="HATPase_c"/>
    <property type="match status" value="1"/>
</dbReference>
<dbReference type="InterPro" id="IPR036890">
    <property type="entry name" value="HATPase_C_sf"/>
</dbReference>
<keyword evidence="11" id="KW-0175">Coiled coil</keyword>
<comment type="caution">
    <text evidence="15">The sequence shown here is derived from an EMBL/GenBank/DDBJ whole genome shotgun (WGS) entry which is preliminary data.</text>
</comment>
<dbReference type="Gene3D" id="3.30.450.20">
    <property type="entry name" value="PAS domain"/>
    <property type="match status" value="1"/>
</dbReference>
<dbReference type="GO" id="GO:0000155">
    <property type="term" value="F:phosphorelay sensor kinase activity"/>
    <property type="evidence" value="ECO:0007669"/>
    <property type="project" value="InterPro"/>
</dbReference>
<dbReference type="PROSITE" id="PS50885">
    <property type="entry name" value="HAMP"/>
    <property type="match status" value="1"/>
</dbReference>
<evidence type="ECO:0000256" key="9">
    <source>
        <dbReference type="ARBA" id="ARBA00022989"/>
    </source>
</evidence>
<dbReference type="Pfam" id="PF00672">
    <property type="entry name" value="HAMP"/>
    <property type="match status" value="1"/>
</dbReference>
<evidence type="ECO:0000256" key="4">
    <source>
        <dbReference type="ARBA" id="ARBA00022475"/>
    </source>
</evidence>
<evidence type="ECO:0000313" key="15">
    <source>
        <dbReference type="EMBL" id="MBW4431120.1"/>
    </source>
</evidence>
<gene>
    <name evidence="15" type="ORF">KME28_05125</name>
</gene>
<evidence type="ECO:0000259" key="14">
    <source>
        <dbReference type="PROSITE" id="PS50885"/>
    </source>
</evidence>
<evidence type="ECO:0000256" key="7">
    <source>
        <dbReference type="ARBA" id="ARBA00022692"/>
    </source>
</evidence>
<dbReference type="InterPro" id="IPR036097">
    <property type="entry name" value="HisK_dim/P_sf"/>
</dbReference>
<keyword evidence="5" id="KW-0597">Phosphoprotein</keyword>
<dbReference type="InterPro" id="IPR005467">
    <property type="entry name" value="His_kinase_dom"/>
</dbReference>
<dbReference type="AlphaFoldDB" id="A0A9E3H6L3"/>
<keyword evidence="12" id="KW-0472">Membrane</keyword>
<evidence type="ECO:0000256" key="11">
    <source>
        <dbReference type="SAM" id="Coils"/>
    </source>
</evidence>
<sequence>MPFFSFFNQNTEQQAYRQTMGRGVMLQASYSKLPLSQRIIMPFMLVFFSIMVIAVISFAFWFTSAMEYQMKNSVASGAAVILQELQTKKQHLGSWVQLIAERNDVRTALEQKNTQTLLKILVSHETNLKLDLIKVVNKNGGVVLELRQPKLDKSNLEDRTSISQALAGMYPLDVVNLQKQRGQKQLVLVGTAPIKSNEEEVIGGIEIGILINNELLKSLIAAEDEYLIALNEDKTVVVSTLTAVTNQNWQLPPTTIPPIRILLTNRHYIAKSIFIPGLSNTSLTIVLLKSLIALNHTVQYLWLRLWGFFVVGGFICTLVGKNIALNISGPLLTVARVAQKATQEGNFDLQAPVTRNDEVGILATSLNSLIRRVAEYTQELEQARTTLEKRVEERTHQLLQKNQELNLAYDQLSYAIQELQQTQAQLIQTEKMSSLGNMVAGVAHEINNPISSIYGNISYAKEYIEELLELLNLYRNEYPQPTTAIQNHLEQIELDYISQDLPKILTSMKMGSQRIREIVLSLRNFSRLDESEKKAVNIHEGIDSTLLILNHRLKERIQVVKEYEILPLIECYPAQLNQVFLNLISNAIDALEEAFFNKLSSVDNKVNPQILIHTNKVAGNRIDVRITDNGCGIEPKNQDKIFDPFFTTKEVGKGTGLGLWICYQIIQKHQGKIEVNSLLGEGTTVTVTLPLVQKA</sequence>
<evidence type="ECO:0000313" key="16">
    <source>
        <dbReference type="Proteomes" id="UP000813215"/>
    </source>
</evidence>
<proteinExistence type="predicted"/>
<evidence type="ECO:0000256" key="10">
    <source>
        <dbReference type="ARBA" id="ARBA00023012"/>
    </source>
</evidence>
<reference evidence="15" key="1">
    <citation type="submission" date="2021-05" db="EMBL/GenBank/DDBJ databases">
        <authorList>
            <person name="Pietrasiak N."/>
            <person name="Ward R."/>
            <person name="Stajich J.E."/>
            <person name="Kurbessoian T."/>
        </authorList>
    </citation>
    <scope>NUCLEOTIDE SEQUENCE</scope>
    <source>
        <strain evidence="15">HA4357-MV3</strain>
    </source>
</reference>
<dbReference type="InterPro" id="IPR029150">
    <property type="entry name" value="dCache_3"/>
</dbReference>
<name>A0A9E3H6L3_9NOST</name>
<dbReference type="Gene3D" id="1.10.287.130">
    <property type="match status" value="1"/>
</dbReference>
<dbReference type="PRINTS" id="PR00344">
    <property type="entry name" value="BCTRLSENSOR"/>
</dbReference>
<evidence type="ECO:0000256" key="2">
    <source>
        <dbReference type="ARBA" id="ARBA00004651"/>
    </source>
</evidence>
<dbReference type="PANTHER" id="PTHR43065:SF50">
    <property type="entry name" value="HISTIDINE KINASE"/>
    <property type="match status" value="1"/>
</dbReference>
<reference evidence="15" key="2">
    <citation type="journal article" date="2022" name="Microbiol. Resour. Announc.">
        <title>Metagenome Sequencing to Explore Phylogenomics of Terrestrial Cyanobacteria.</title>
        <authorList>
            <person name="Ward R.D."/>
            <person name="Stajich J.E."/>
            <person name="Johansen J.R."/>
            <person name="Huntemann M."/>
            <person name="Clum A."/>
            <person name="Foster B."/>
            <person name="Foster B."/>
            <person name="Roux S."/>
            <person name="Palaniappan K."/>
            <person name="Varghese N."/>
            <person name="Mukherjee S."/>
            <person name="Reddy T.B.K."/>
            <person name="Daum C."/>
            <person name="Copeland A."/>
            <person name="Chen I.A."/>
            <person name="Ivanova N.N."/>
            <person name="Kyrpides N.C."/>
            <person name="Shapiro N."/>
            <person name="Eloe-Fadrosh E.A."/>
            <person name="Pietrasiak N."/>
        </authorList>
    </citation>
    <scope>NUCLEOTIDE SEQUENCE</scope>
    <source>
        <strain evidence="15">HA4357-MV3</strain>
    </source>
</reference>
<protein>
    <recommendedName>
        <fullName evidence="3">histidine kinase</fullName>
        <ecNumber evidence="3">2.7.13.3</ecNumber>
    </recommendedName>
</protein>
<evidence type="ECO:0000256" key="8">
    <source>
        <dbReference type="ARBA" id="ARBA00022777"/>
    </source>
</evidence>
<keyword evidence="4" id="KW-1003">Cell membrane</keyword>
<keyword evidence="9 12" id="KW-1133">Transmembrane helix</keyword>
<evidence type="ECO:0000259" key="13">
    <source>
        <dbReference type="PROSITE" id="PS50109"/>
    </source>
</evidence>
<evidence type="ECO:0000256" key="12">
    <source>
        <dbReference type="SAM" id="Phobius"/>
    </source>
</evidence>
<accession>A0A9E3H6L3</accession>
<comment type="catalytic activity">
    <reaction evidence="1">
        <text>ATP + protein L-histidine = ADP + protein N-phospho-L-histidine.</text>
        <dbReference type="EC" id="2.7.13.3"/>
    </reaction>
</comment>
<dbReference type="Pfam" id="PF02518">
    <property type="entry name" value="HATPase_c"/>
    <property type="match status" value="1"/>
</dbReference>
<dbReference type="InterPro" id="IPR004358">
    <property type="entry name" value="Sig_transdc_His_kin-like_C"/>
</dbReference>
<dbReference type="PANTHER" id="PTHR43065">
    <property type="entry name" value="SENSOR HISTIDINE KINASE"/>
    <property type="match status" value="1"/>
</dbReference>
<dbReference type="Gene3D" id="6.10.340.10">
    <property type="match status" value="1"/>
</dbReference>
<dbReference type="GO" id="GO:0005886">
    <property type="term" value="C:plasma membrane"/>
    <property type="evidence" value="ECO:0007669"/>
    <property type="project" value="UniProtKB-SubCell"/>
</dbReference>
<dbReference type="SUPFAM" id="SSF55874">
    <property type="entry name" value="ATPase domain of HSP90 chaperone/DNA topoisomerase II/histidine kinase"/>
    <property type="match status" value="1"/>
</dbReference>
<evidence type="ECO:0000256" key="6">
    <source>
        <dbReference type="ARBA" id="ARBA00022679"/>
    </source>
</evidence>
<dbReference type="CDD" id="cd06225">
    <property type="entry name" value="HAMP"/>
    <property type="match status" value="1"/>
</dbReference>
<keyword evidence="10" id="KW-0902">Two-component regulatory system</keyword>
<keyword evidence="6" id="KW-0808">Transferase</keyword>
<dbReference type="PROSITE" id="PS50109">
    <property type="entry name" value="HIS_KIN"/>
    <property type="match status" value="1"/>
</dbReference>
<feature type="domain" description="HAMP" evidence="14">
    <location>
        <begin position="325"/>
        <end position="378"/>
    </location>
</feature>
<dbReference type="Pfam" id="PF14827">
    <property type="entry name" value="dCache_3"/>
    <property type="match status" value="1"/>
</dbReference>
<dbReference type="InterPro" id="IPR003661">
    <property type="entry name" value="HisK_dim/P_dom"/>
</dbReference>
<comment type="subcellular location">
    <subcellularLocation>
        <location evidence="2">Cell membrane</location>
        <topology evidence="2">Multi-pass membrane protein</topology>
    </subcellularLocation>
</comment>
<evidence type="ECO:0000256" key="5">
    <source>
        <dbReference type="ARBA" id="ARBA00022553"/>
    </source>
</evidence>
<feature type="domain" description="Histidine kinase" evidence="13">
    <location>
        <begin position="441"/>
        <end position="693"/>
    </location>
</feature>
<dbReference type="SMART" id="SM00304">
    <property type="entry name" value="HAMP"/>
    <property type="match status" value="1"/>
</dbReference>
<feature type="coiled-coil region" evidence="11">
    <location>
        <begin position="366"/>
        <end position="422"/>
    </location>
</feature>
<dbReference type="InterPro" id="IPR003660">
    <property type="entry name" value="HAMP_dom"/>
</dbReference>
<keyword evidence="8" id="KW-0418">Kinase</keyword>
<evidence type="ECO:0000256" key="3">
    <source>
        <dbReference type="ARBA" id="ARBA00012438"/>
    </source>
</evidence>
<dbReference type="CDD" id="cd00082">
    <property type="entry name" value="HisKA"/>
    <property type="match status" value="1"/>
</dbReference>
<feature type="transmembrane region" description="Helical" evidence="12">
    <location>
        <begin position="39"/>
        <end position="62"/>
    </location>
</feature>
<organism evidence="15 16">
    <name type="scientific">Pelatocladus maniniholoensis HA4357-MV3</name>
    <dbReference type="NCBI Taxonomy" id="1117104"/>
    <lineage>
        <taxon>Bacteria</taxon>
        <taxon>Bacillati</taxon>
        <taxon>Cyanobacteriota</taxon>
        <taxon>Cyanophyceae</taxon>
        <taxon>Nostocales</taxon>
        <taxon>Nostocaceae</taxon>
        <taxon>Pelatocladus</taxon>
    </lineage>
</organism>